<feature type="binding site" evidence="6">
    <location>
        <position position="49"/>
    </location>
    <ligand>
        <name>pyruvate</name>
        <dbReference type="ChEBI" id="CHEBI:15361"/>
    </ligand>
</feature>
<dbReference type="InterPro" id="IPR013785">
    <property type="entry name" value="Aldolase_TIM"/>
</dbReference>
<dbReference type="EMBL" id="JACHVC010000013">
    <property type="protein sequence ID" value="MBC2608043.1"/>
    <property type="molecule type" value="Genomic_DNA"/>
</dbReference>
<dbReference type="RefSeq" id="WP_185661898.1">
    <property type="nucleotide sequence ID" value="NZ_CAWPOO010000013.1"/>
</dbReference>
<dbReference type="InterPro" id="IPR020625">
    <property type="entry name" value="Schiff_base-form_aldolases_AS"/>
</dbReference>
<evidence type="ECO:0000256" key="5">
    <source>
        <dbReference type="PIRSR" id="PIRSR001365-1"/>
    </source>
</evidence>
<name>A0A7X1EA98_9BACT</name>
<dbReference type="Pfam" id="PF00701">
    <property type="entry name" value="DHDPS"/>
    <property type="match status" value="1"/>
</dbReference>
<evidence type="ECO:0000256" key="1">
    <source>
        <dbReference type="ARBA" id="ARBA00007592"/>
    </source>
</evidence>
<keyword evidence="3" id="KW-0704">Schiff base</keyword>
<dbReference type="InterPro" id="IPR002220">
    <property type="entry name" value="DapA-like"/>
</dbReference>
<evidence type="ECO:0000256" key="2">
    <source>
        <dbReference type="ARBA" id="ARBA00023239"/>
    </source>
</evidence>
<evidence type="ECO:0000313" key="8">
    <source>
        <dbReference type="Proteomes" id="UP000526501"/>
    </source>
</evidence>
<evidence type="ECO:0000256" key="6">
    <source>
        <dbReference type="PIRSR" id="PIRSR001365-2"/>
    </source>
</evidence>
<organism evidence="7 8">
    <name type="scientific">Pelagicoccus albus</name>
    <dbReference type="NCBI Taxonomy" id="415222"/>
    <lineage>
        <taxon>Bacteria</taxon>
        <taxon>Pseudomonadati</taxon>
        <taxon>Verrucomicrobiota</taxon>
        <taxon>Opitutia</taxon>
        <taxon>Puniceicoccales</taxon>
        <taxon>Pelagicoccaceae</taxon>
        <taxon>Pelagicoccus</taxon>
    </lineage>
</organism>
<dbReference type="SMART" id="SM01130">
    <property type="entry name" value="DHDPS"/>
    <property type="match status" value="1"/>
</dbReference>
<keyword evidence="8" id="KW-1185">Reference proteome</keyword>
<accession>A0A7X1EA98</accession>
<dbReference type="PRINTS" id="PR00146">
    <property type="entry name" value="DHPICSNTHASE"/>
</dbReference>
<dbReference type="CDD" id="cd00408">
    <property type="entry name" value="DHDPS-like"/>
    <property type="match status" value="1"/>
</dbReference>
<dbReference type="Gene3D" id="3.20.20.70">
    <property type="entry name" value="Aldolase class I"/>
    <property type="match status" value="1"/>
</dbReference>
<sequence>MKQPNKHRGTIVPMVTPLTEDFTLDVEAAEQMVDRLASHGLGAFVLGTTGEAASVQFDDRRRLVEIAAKTADGRVPVYAGIGDNCVLDSIETAKQFLSFGIDAVVAPLPAYYALTAQEMLDFFALLSKSINGDIVPYNIPQATHMSIPIEVVKRFADWENIVGFKDSENAAGRLDEVAKLGGRSDFSIFMGVARLSLLAMQASYDGLVPSSGNIAPQLWAVFGETCAGKDWEQAELLQNKLNDIALIFQRDRTLGQSIATLKACTTALGLGQPYVAPPLQTRPESELSPLKTELALHIELPSAL</sequence>
<feature type="active site" description="Schiff-base intermediate with substrate" evidence="5">
    <location>
        <position position="165"/>
    </location>
</feature>
<evidence type="ECO:0000256" key="4">
    <source>
        <dbReference type="PIRNR" id="PIRNR001365"/>
    </source>
</evidence>
<feature type="binding site" evidence="6">
    <location>
        <position position="208"/>
    </location>
    <ligand>
        <name>pyruvate</name>
        <dbReference type="ChEBI" id="CHEBI:15361"/>
    </ligand>
</feature>
<feature type="active site" description="Proton donor/acceptor" evidence="5">
    <location>
        <position position="137"/>
    </location>
</feature>
<keyword evidence="2 4" id="KW-0456">Lyase</keyword>
<dbReference type="PROSITE" id="PS00666">
    <property type="entry name" value="DHDPS_2"/>
    <property type="match status" value="1"/>
</dbReference>
<gene>
    <name evidence="7" type="ORF">H5P27_18460</name>
</gene>
<comment type="similarity">
    <text evidence="1 4">Belongs to the DapA family.</text>
</comment>
<evidence type="ECO:0000313" key="7">
    <source>
        <dbReference type="EMBL" id="MBC2608043.1"/>
    </source>
</evidence>
<dbReference type="Proteomes" id="UP000526501">
    <property type="component" value="Unassembled WGS sequence"/>
</dbReference>
<comment type="caution">
    <text evidence="7">The sequence shown here is derived from an EMBL/GenBank/DDBJ whole genome shotgun (WGS) entry which is preliminary data.</text>
</comment>
<proteinExistence type="inferred from homology"/>
<dbReference type="PIRSF" id="PIRSF001365">
    <property type="entry name" value="DHDPS"/>
    <property type="match status" value="1"/>
</dbReference>
<dbReference type="AlphaFoldDB" id="A0A7X1EA98"/>
<evidence type="ECO:0000256" key="3">
    <source>
        <dbReference type="ARBA" id="ARBA00023270"/>
    </source>
</evidence>
<dbReference type="GO" id="GO:0044281">
    <property type="term" value="P:small molecule metabolic process"/>
    <property type="evidence" value="ECO:0007669"/>
    <property type="project" value="UniProtKB-ARBA"/>
</dbReference>
<reference evidence="7 8" key="1">
    <citation type="submission" date="2020-07" db="EMBL/GenBank/DDBJ databases">
        <authorList>
            <person name="Feng X."/>
        </authorList>
    </citation>
    <scope>NUCLEOTIDE SEQUENCE [LARGE SCALE GENOMIC DNA]</scope>
    <source>
        <strain evidence="7 8">JCM23202</strain>
    </source>
</reference>
<dbReference type="GO" id="GO:0008840">
    <property type="term" value="F:4-hydroxy-tetrahydrodipicolinate synthase activity"/>
    <property type="evidence" value="ECO:0007669"/>
    <property type="project" value="TreeGrafter"/>
</dbReference>
<dbReference type="PANTHER" id="PTHR12128">
    <property type="entry name" value="DIHYDRODIPICOLINATE SYNTHASE"/>
    <property type="match status" value="1"/>
</dbReference>
<protein>
    <submittedName>
        <fullName evidence="7">Dihydrodipicolinate synthase family protein</fullName>
    </submittedName>
</protein>
<dbReference type="PANTHER" id="PTHR12128:SF66">
    <property type="entry name" value="4-HYDROXY-2-OXOGLUTARATE ALDOLASE, MITOCHONDRIAL"/>
    <property type="match status" value="1"/>
</dbReference>
<dbReference type="SUPFAM" id="SSF51569">
    <property type="entry name" value="Aldolase"/>
    <property type="match status" value="1"/>
</dbReference>